<dbReference type="SUPFAM" id="SSF51261">
    <property type="entry name" value="Duplicated hybrid motif"/>
    <property type="match status" value="1"/>
</dbReference>
<gene>
    <name evidence="2" type="ORF">GC106_31200</name>
</gene>
<dbReference type="RefSeq" id="WP_173130914.1">
    <property type="nucleotide sequence ID" value="NZ_CBCSGW010000058.1"/>
</dbReference>
<dbReference type="PANTHER" id="PTHR21666">
    <property type="entry name" value="PEPTIDASE-RELATED"/>
    <property type="match status" value="1"/>
</dbReference>
<protein>
    <submittedName>
        <fullName evidence="2">Murein DD-endopeptidase MepM and murein hydrolase activator NlpD, containing LysM domain</fullName>
    </submittedName>
</protein>
<keyword evidence="3" id="KW-1185">Reference proteome</keyword>
<dbReference type="PANTHER" id="PTHR21666:SF270">
    <property type="entry name" value="MUREIN HYDROLASE ACTIVATOR ENVC"/>
    <property type="match status" value="1"/>
</dbReference>
<dbReference type="EMBL" id="JAAATY010000008">
    <property type="protein sequence ID" value="NRN65904.1"/>
    <property type="molecule type" value="Genomic_DNA"/>
</dbReference>
<dbReference type="InterPro" id="IPR050570">
    <property type="entry name" value="Cell_wall_metabolism_enzyme"/>
</dbReference>
<dbReference type="Pfam" id="PF01551">
    <property type="entry name" value="Peptidase_M23"/>
    <property type="match status" value="1"/>
</dbReference>
<dbReference type="InterPro" id="IPR011055">
    <property type="entry name" value="Dup_hybrid_motif"/>
</dbReference>
<dbReference type="Gene3D" id="2.70.70.10">
    <property type="entry name" value="Glucose Permease (Domain IIA)"/>
    <property type="match status" value="1"/>
</dbReference>
<proteinExistence type="predicted"/>
<dbReference type="CDD" id="cd12797">
    <property type="entry name" value="M23_peptidase"/>
    <property type="match status" value="1"/>
</dbReference>
<accession>A0ABX2F3J8</accession>
<name>A0ABX2F3J8_9PSEU</name>
<dbReference type="InterPro" id="IPR016047">
    <property type="entry name" value="M23ase_b-sheet_dom"/>
</dbReference>
<feature type="domain" description="M23ase beta-sheet core" evidence="1">
    <location>
        <begin position="56"/>
        <end position="147"/>
    </location>
</feature>
<evidence type="ECO:0000313" key="3">
    <source>
        <dbReference type="Proteomes" id="UP000763557"/>
    </source>
</evidence>
<dbReference type="GO" id="GO:0016787">
    <property type="term" value="F:hydrolase activity"/>
    <property type="evidence" value="ECO:0007669"/>
    <property type="project" value="UniProtKB-KW"/>
</dbReference>
<dbReference type="Proteomes" id="UP000763557">
    <property type="component" value="Unassembled WGS sequence"/>
</dbReference>
<organism evidence="2 3">
    <name type="scientific">Kibdelosporangium persicum</name>
    <dbReference type="NCBI Taxonomy" id="2698649"/>
    <lineage>
        <taxon>Bacteria</taxon>
        <taxon>Bacillati</taxon>
        <taxon>Actinomycetota</taxon>
        <taxon>Actinomycetes</taxon>
        <taxon>Pseudonocardiales</taxon>
        <taxon>Pseudonocardiaceae</taxon>
        <taxon>Kibdelosporangium</taxon>
    </lineage>
</organism>
<keyword evidence="2" id="KW-0378">Hydrolase</keyword>
<sequence length="164" mass="17110">MARSGPVIVVAVVVAAVAYHHTNNPTTGADAVPSGRYVAPTDGRLTSGYGPRSGGPHYGIDIAAPQGTPIRAVTDGTVIEAGPASGFGLWMRLRHPDGTVTVYGHMHTIDQPHGADVAAEEQIATVGSRGQSTGPHLHFEVWPGGQRAARIDPLPWLARHGVHL</sequence>
<evidence type="ECO:0000313" key="2">
    <source>
        <dbReference type="EMBL" id="NRN65904.1"/>
    </source>
</evidence>
<reference evidence="2 3" key="1">
    <citation type="submission" date="2020-01" db="EMBL/GenBank/DDBJ databases">
        <title>Kibdelosporangium persica a novel Actinomycetes from a hot desert in Iran.</title>
        <authorList>
            <person name="Safaei N."/>
            <person name="Zaburannyi N."/>
            <person name="Mueller R."/>
            <person name="Wink J."/>
        </authorList>
    </citation>
    <scope>NUCLEOTIDE SEQUENCE [LARGE SCALE GENOMIC DNA]</scope>
    <source>
        <strain evidence="2 3">4NS15</strain>
    </source>
</reference>
<comment type="caution">
    <text evidence="2">The sequence shown here is derived from an EMBL/GenBank/DDBJ whole genome shotgun (WGS) entry which is preliminary data.</text>
</comment>
<evidence type="ECO:0000259" key="1">
    <source>
        <dbReference type="Pfam" id="PF01551"/>
    </source>
</evidence>